<keyword evidence="3" id="KW-1185">Reference proteome</keyword>
<reference evidence="3" key="1">
    <citation type="journal article" date="2019" name="Int. J. Syst. Evol. Microbiol.">
        <title>The Global Catalogue of Microorganisms (GCM) 10K type strain sequencing project: providing services to taxonomists for standard genome sequencing and annotation.</title>
        <authorList>
            <consortium name="The Broad Institute Genomics Platform"/>
            <consortium name="The Broad Institute Genome Sequencing Center for Infectious Disease"/>
            <person name="Wu L."/>
            <person name="Ma J."/>
        </authorList>
    </citation>
    <scope>NUCLEOTIDE SEQUENCE [LARGE SCALE GENOMIC DNA]</scope>
    <source>
        <strain evidence="3">JCM 13850</strain>
    </source>
</reference>
<dbReference type="Proteomes" id="UP001501020">
    <property type="component" value="Unassembled WGS sequence"/>
</dbReference>
<comment type="caution">
    <text evidence="2">The sequence shown here is derived from an EMBL/GenBank/DDBJ whole genome shotgun (WGS) entry which is preliminary data.</text>
</comment>
<protein>
    <recommendedName>
        <fullName evidence="4">HEAT repeat domain-containing protein</fullName>
    </recommendedName>
</protein>
<feature type="compositionally biased region" description="Basic and acidic residues" evidence="1">
    <location>
        <begin position="308"/>
        <end position="325"/>
    </location>
</feature>
<accession>A0ABP5M2V3</accession>
<evidence type="ECO:0000256" key="1">
    <source>
        <dbReference type="SAM" id="MobiDB-lite"/>
    </source>
</evidence>
<dbReference type="RefSeq" id="WP_344279088.1">
    <property type="nucleotide sequence ID" value="NZ_BAAAMR010000099.1"/>
</dbReference>
<feature type="region of interest" description="Disordered" evidence="1">
    <location>
        <begin position="1"/>
        <end position="59"/>
    </location>
</feature>
<organism evidence="2 3">
    <name type="scientific">Actinomadura napierensis</name>
    <dbReference type="NCBI Taxonomy" id="267854"/>
    <lineage>
        <taxon>Bacteria</taxon>
        <taxon>Bacillati</taxon>
        <taxon>Actinomycetota</taxon>
        <taxon>Actinomycetes</taxon>
        <taxon>Streptosporangiales</taxon>
        <taxon>Thermomonosporaceae</taxon>
        <taxon>Actinomadura</taxon>
    </lineage>
</organism>
<dbReference type="EMBL" id="BAAAMR010000099">
    <property type="protein sequence ID" value="GAA2161521.1"/>
    <property type="molecule type" value="Genomic_DNA"/>
</dbReference>
<gene>
    <name evidence="2" type="ORF">GCM10009727_75920</name>
</gene>
<name>A0ABP5M2V3_9ACTN</name>
<sequence length="325" mass="35699">MSERTEPGALGDQSSLYDHALRLHRPTPEAPLPRDGMPYPDEDRHRRRGPRESPVDRRRRGMAAAAILDAYFARPDAHPDDLVWAFHEVDVPIHRNEHITAAALRAEAEGVRRTGRWLVRHSPDRCSVLIGLALLATGGAEEDVQLVRTIGLLSDTFGALTADALERRSDGAAALLWLAERVGGWGRVYVVKALCRRGGDEARSWLLRRACDGDLLNGCFAGLVATAAHLHEAITCDAPDDEDAHVGHLARQKPSWTRYVRAAHIADHLAQSEPGRFGLTPERRDDLLGRYLDVLRHPEWSAAARAAVDPEHAGAHGRGDSHIGG</sequence>
<evidence type="ECO:0000313" key="2">
    <source>
        <dbReference type="EMBL" id="GAA2161521.1"/>
    </source>
</evidence>
<evidence type="ECO:0008006" key="4">
    <source>
        <dbReference type="Google" id="ProtNLM"/>
    </source>
</evidence>
<evidence type="ECO:0000313" key="3">
    <source>
        <dbReference type="Proteomes" id="UP001501020"/>
    </source>
</evidence>
<feature type="region of interest" description="Disordered" evidence="1">
    <location>
        <begin position="306"/>
        <end position="325"/>
    </location>
</feature>
<proteinExistence type="predicted"/>